<keyword evidence="13 14" id="KW-0472">Membrane</keyword>
<dbReference type="Pfam" id="PF00512">
    <property type="entry name" value="HisKA"/>
    <property type="match status" value="1"/>
</dbReference>
<evidence type="ECO:0000259" key="15">
    <source>
        <dbReference type="PROSITE" id="PS50109"/>
    </source>
</evidence>
<dbReference type="Gene3D" id="6.10.340.10">
    <property type="match status" value="1"/>
</dbReference>
<evidence type="ECO:0000256" key="6">
    <source>
        <dbReference type="ARBA" id="ARBA00022679"/>
    </source>
</evidence>
<keyword evidence="11 14" id="KW-1133">Transmembrane helix</keyword>
<proteinExistence type="predicted"/>
<keyword evidence="9 17" id="KW-0418">Kinase</keyword>
<reference evidence="18" key="1">
    <citation type="submission" date="2016-10" db="EMBL/GenBank/DDBJ databases">
        <authorList>
            <person name="Varghese N."/>
            <person name="Submissions S."/>
        </authorList>
    </citation>
    <scope>NUCLEOTIDE SEQUENCE [LARGE SCALE GENOMIC DNA]</scope>
    <source>
        <strain evidence="18">DSM 3695</strain>
    </source>
</reference>
<comment type="subcellular location">
    <subcellularLocation>
        <location evidence="2">Cell membrane</location>
        <topology evidence="2">Multi-pass membrane protein</topology>
    </subcellularLocation>
</comment>
<sequence length="1273" mass="147307">MIDTKEIRLFFLRHGYLLIIAAWLFTFAFLFSNYWSYYSSPQGVKRSMEKSIHQREKAFGKLTKDTALTNSLFQRSYDQKTLDELTSMEYYLFAYDSNNTGIWLTFWNTSQVQPEELQTSLEDSQRFMKLKNGYYEVISRKVKSAPGHAQYLVAVIPVRLEYAIRNNYLVSHFYHKEELGEEYSILREQPAMLVPEHIILPVNNGDEQTLFYLDYNSGMHVHHPNNLSVLLRVLGCICVLIFLNLFATLLAKTTNPLYGFLFLFLVVFGLRVLSYVYPFPFNLKELNIFDPRIYAKDEIFYSLGDLLINVLLTFWMILFFREHVKTINPPVLKKRWAQSVVIIVASLILYIVEQFLADLIQSLVIDSKISFDVTNPFSLTEYSIVYSIIGFMVLGFISFSFLFFSQIINYLLNELTNFQYRTKYIWLAAVGIIWLLFRIHNPELPFSVTMVIWLLIYIVLLDFLADRFESSMATVPFLFWLFLLTITTSGALVHYNNHKELYAREKLAEDLSRQKDPYLEMLLNDIGKKIEHDETIQYFFQDKSTRVHRKSAFDDLLLQRYFQGYLSRFKVGIYAYDENGTSLFPGDTISLLTFNRQIFAESEASPSLVPGNDLYYYERSFNDYSYIAKKEFHNTNGEVTGWLVYTLAPKPVSSDRLYPELLVEGDMSDPGREYAGIYSFAVYDKGILVSNNNDFPFPIRLYTHELPNADVTVKSIKGYSELIYRATPEKVVIVVKENRMFVEFITLFAYMFCLFLLIIAVYKAFDLLIKARMRISNLRTLINVSIRKKVHGTIIFVVIFSFLILGITTIKFFIYRSEMQNRERLSRTMREVAKDVEKIFENQRDLDQVGDMYDSELRKKLANSLSDIANERALDINIYDSDGNLQLTTQPMMTDKGLISTKIDPQAYYSLFRLEQIQFIHTEYIGVMPLLSGYMPLRNHDTHEVIAYLNVPYFATQTELNQQISNFLVALINFNAFIFLIAGMVALLITNSITRSFSLVTEKLRHVNLGQRNDEIEWDKDDEIGALVKEYNKMVRKLEISAVRLAKSEREGAWREMARQVAHEIKNPLTPMKLSIQYLQRAIAGDSPNVKELSRKVAGTLVEQIEHLSNIASDFSAFARIGEPNNEEVLLNEVLYSLTSLYQGHEDCEVTYIQPQQDFYVFADKTQMNRLFTNLLLNAIQAIPEDRKGQITVRLQLISGGSVIVSVSDNGEGISTEVQSRIFVPNFTTKSSGTGLGLAMCKNIAEQARGEIWFETKLNEGTTFYVKLPLQGH</sequence>
<dbReference type="PROSITE" id="PS50885">
    <property type="entry name" value="HAMP"/>
    <property type="match status" value="1"/>
</dbReference>
<dbReference type="EMBL" id="FOJG01000002">
    <property type="protein sequence ID" value="SEW53711.1"/>
    <property type="molecule type" value="Genomic_DNA"/>
</dbReference>
<keyword evidence="10" id="KW-0067">ATP-binding</keyword>
<dbReference type="SMART" id="SM00388">
    <property type="entry name" value="HisKA"/>
    <property type="match status" value="1"/>
</dbReference>
<evidence type="ECO:0000313" key="17">
    <source>
        <dbReference type="EMBL" id="SEW53711.1"/>
    </source>
</evidence>
<feature type="transmembrane region" description="Helical" evidence="14">
    <location>
        <begin position="299"/>
        <end position="320"/>
    </location>
</feature>
<evidence type="ECO:0000256" key="5">
    <source>
        <dbReference type="ARBA" id="ARBA00022553"/>
    </source>
</evidence>
<organism evidence="17 18">
    <name type="scientific">Chitinophaga arvensicola</name>
    <dbReference type="NCBI Taxonomy" id="29529"/>
    <lineage>
        <taxon>Bacteria</taxon>
        <taxon>Pseudomonadati</taxon>
        <taxon>Bacteroidota</taxon>
        <taxon>Chitinophagia</taxon>
        <taxon>Chitinophagales</taxon>
        <taxon>Chitinophagaceae</taxon>
        <taxon>Chitinophaga</taxon>
    </lineage>
</organism>
<evidence type="ECO:0000256" key="10">
    <source>
        <dbReference type="ARBA" id="ARBA00022840"/>
    </source>
</evidence>
<evidence type="ECO:0000256" key="11">
    <source>
        <dbReference type="ARBA" id="ARBA00022989"/>
    </source>
</evidence>
<dbReference type="AlphaFoldDB" id="A0A1I0SAU0"/>
<feature type="domain" description="Histidine kinase" evidence="15">
    <location>
        <begin position="1060"/>
        <end position="1272"/>
    </location>
</feature>
<dbReference type="InterPro" id="IPR003660">
    <property type="entry name" value="HAMP_dom"/>
</dbReference>
<keyword evidence="18" id="KW-1185">Reference proteome</keyword>
<dbReference type="SMART" id="SM00387">
    <property type="entry name" value="HATPase_c"/>
    <property type="match status" value="1"/>
</dbReference>
<evidence type="ECO:0000256" key="1">
    <source>
        <dbReference type="ARBA" id="ARBA00000085"/>
    </source>
</evidence>
<keyword evidence="4" id="KW-1003">Cell membrane</keyword>
<feature type="transmembrane region" description="Helical" evidence="14">
    <location>
        <begin position="384"/>
        <end position="412"/>
    </location>
</feature>
<feature type="transmembrane region" description="Helical" evidence="14">
    <location>
        <begin position="967"/>
        <end position="989"/>
    </location>
</feature>
<dbReference type="RefSeq" id="WP_089901005.1">
    <property type="nucleotide sequence ID" value="NZ_FOJG01000002.1"/>
</dbReference>
<evidence type="ECO:0000256" key="14">
    <source>
        <dbReference type="SAM" id="Phobius"/>
    </source>
</evidence>
<comment type="catalytic activity">
    <reaction evidence="1">
        <text>ATP + protein L-histidine = ADP + protein N-phospho-L-histidine.</text>
        <dbReference type="EC" id="2.7.13.3"/>
    </reaction>
</comment>
<keyword evidence="7 14" id="KW-0812">Transmembrane</keyword>
<dbReference type="CDD" id="cd00082">
    <property type="entry name" value="HisKA"/>
    <property type="match status" value="1"/>
</dbReference>
<dbReference type="PANTHER" id="PTHR45528:SF1">
    <property type="entry name" value="SENSOR HISTIDINE KINASE CPXA"/>
    <property type="match status" value="1"/>
</dbReference>
<feature type="transmembrane region" description="Helical" evidence="14">
    <location>
        <begin position="747"/>
        <end position="769"/>
    </location>
</feature>
<name>A0A1I0SAU0_9BACT</name>
<dbReference type="InterPro" id="IPR036890">
    <property type="entry name" value="HATPase_C_sf"/>
</dbReference>
<accession>A0A1I0SAU0</accession>
<dbReference type="PRINTS" id="PR00344">
    <property type="entry name" value="BCTRLSENSOR"/>
</dbReference>
<feature type="transmembrane region" description="Helical" evidence="14">
    <location>
        <begin position="424"/>
        <end position="440"/>
    </location>
</feature>
<keyword evidence="12" id="KW-0902">Two-component regulatory system</keyword>
<dbReference type="STRING" id="29529.SAMN04488122_5641"/>
<dbReference type="Gene3D" id="1.10.287.130">
    <property type="match status" value="1"/>
</dbReference>
<dbReference type="OrthoDB" id="9776727at2"/>
<evidence type="ECO:0000256" key="4">
    <source>
        <dbReference type="ARBA" id="ARBA00022475"/>
    </source>
</evidence>
<evidence type="ECO:0000259" key="16">
    <source>
        <dbReference type="PROSITE" id="PS50885"/>
    </source>
</evidence>
<dbReference type="InterPro" id="IPR003661">
    <property type="entry name" value="HisK_dim/P_dom"/>
</dbReference>
<dbReference type="Gene3D" id="3.30.565.10">
    <property type="entry name" value="Histidine kinase-like ATPase, C-terminal domain"/>
    <property type="match status" value="1"/>
</dbReference>
<dbReference type="PANTHER" id="PTHR45528">
    <property type="entry name" value="SENSOR HISTIDINE KINASE CPXA"/>
    <property type="match status" value="1"/>
</dbReference>
<keyword evidence="6" id="KW-0808">Transferase</keyword>
<gene>
    <name evidence="17" type="ORF">SAMN04488122_5641</name>
</gene>
<feature type="transmembrane region" description="Helical" evidence="14">
    <location>
        <begin position="15"/>
        <end position="37"/>
    </location>
</feature>
<feature type="transmembrane region" description="Helical" evidence="14">
    <location>
        <begin position="790"/>
        <end position="814"/>
    </location>
</feature>
<protein>
    <recommendedName>
        <fullName evidence="3">histidine kinase</fullName>
        <ecNumber evidence="3">2.7.13.3</ecNumber>
    </recommendedName>
</protein>
<evidence type="ECO:0000256" key="8">
    <source>
        <dbReference type="ARBA" id="ARBA00022741"/>
    </source>
</evidence>
<evidence type="ECO:0000256" key="13">
    <source>
        <dbReference type="ARBA" id="ARBA00023136"/>
    </source>
</evidence>
<dbReference type="SUPFAM" id="SSF47384">
    <property type="entry name" value="Homodimeric domain of signal transducing histidine kinase"/>
    <property type="match status" value="1"/>
</dbReference>
<dbReference type="InterPro" id="IPR005467">
    <property type="entry name" value="His_kinase_dom"/>
</dbReference>
<dbReference type="GO" id="GO:0005524">
    <property type="term" value="F:ATP binding"/>
    <property type="evidence" value="ECO:0007669"/>
    <property type="project" value="UniProtKB-KW"/>
</dbReference>
<dbReference type="Proteomes" id="UP000199310">
    <property type="component" value="Unassembled WGS sequence"/>
</dbReference>
<dbReference type="InterPro" id="IPR050398">
    <property type="entry name" value="HssS/ArlS-like"/>
</dbReference>
<feature type="domain" description="HAMP" evidence="16">
    <location>
        <begin position="991"/>
        <end position="1043"/>
    </location>
</feature>
<dbReference type="PROSITE" id="PS50109">
    <property type="entry name" value="HIS_KIN"/>
    <property type="match status" value="1"/>
</dbReference>
<evidence type="ECO:0000256" key="12">
    <source>
        <dbReference type="ARBA" id="ARBA00023012"/>
    </source>
</evidence>
<feature type="transmembrane region" description="Helical" evidence="14">
    <location>
        <begin position="340"/>
        <end position="364"/>
    </location>
</feature>
<dbReference type="GO" id="GO:0005886">
    <property type="term" value="C:plasma membrane"/>
    <property type="evidence" value="ECO:0007669"/>
    <property type="project" value="UniProtKB-SubCell"/>
</dbReference>
<dbReference type="EC" id="2.7.13.3" evidence="3"/>
<dbReference type="GO" id="GO:0000155">
    <property type="term" value="F:phosphorelay sensor kinase activity"/>
    <property type="evidence" value="ECO:0007669"/>
    <property type="project" value="InterPro"/>
</dbReference>
<keyword evidence="8" id="KW-0547">Nucleotide-binding</keyword>
<evidence type="ECO:0000256" key="7">
    <source>
        <dbReference type="ARBA" id="ARBA00022692"/>
    </source>
</evidence>
<evidence type="ECO:0000256" key="2">
    <source>
        <dbReference type="ARBA" id="ARBA00004651"/>
    </source>
</evidence>
<keyword evidence="5" id="KW-0597">Phosphoprotein</keyword>
<dbReference type="InterPro" id="IPR036097">
    <property type="entry name" value="HisK_dim/P_sf"/>
</dbReference>
<feature type="transmembrane region" description="Helical" evidence="14">
    <location>
        <begin position="229"/>
        <end position="250"/>
    </location>
</feature>
<dbReference type="SUPFAM" id="SSF55874">
    <property type="entry name" value="ATPase domain of HSP90 chaperone/DNA topoisomerase II/histidine kinase"/>
    <property type="match status" value="1"/>
</dbReference>
<evidence type="ECO:0000256" key="3">
    <source>
        <dbReference type="ARBA" id="ARBA00012438"/>
    </source>
</evidence>
<dbReference type="InterPro" id="IPR003594">
    <property type="entry name" value="HATPase_dom"/>
</dbReference>
<evidence type="ECO:0000313" key="18">
    <source>
        <dbReference type="Proteomes" id="UP000199310"/>
    </source>
</evidence>
<evidence type="ECO:0000256" key="9">
    <source>
        <dbReference type="ARBA" id="ARBA00022777"/>
    </source>
</evidence>
<dbReference type="Pfam" id="PF02518">
    <property type="entry name" value="HATPase_c"/>
    <property type="match status" value="1"/>
</dbReference>
<feature type="transmembrane region" description="Helical" evidence="14">
    <location>
        <begin position="257"/>
        <end position="279"/>
    </location>
</feature>
<feature type="transmembrane region" description="Helical" evidence="14">
    <location>
        <begin position="477"/>
        <end position="495"/>
    </location>
</feature>
<dbReference type="InterPro" id="IPR004358">
    <property type="entry name" value="Sig_transdc_His_kin-like_C"/>
</dbReference>